<name>A0A1F8GUR1_9BACT</name>
<protein>
    <recommendedName>
        <fullName evidence="4 5">Large ribosomal subunit protein uL29</fullName>
    </recommendedName>
</protein>
<keyword evidence="2 5" id="KW-0689">Ribosomal protein</keyword>
<dbReference type="STRING" id="1802701.A3A33_02760"/>
<sequence length="68" mass="7738">MKYTDIQDKEVSELQEMLKDARLKLGKLNFELKSKTLKNVSQVGATKRFIAQIMTALNVKSDQPPTVK</sequence>
<dbReference type="InterPro" id="IPR001854">
    <property type="entry name" value="Ribosomal_uL29"/>
</dbReference>
<dbReference type="GO" id="GO:0005840">
    <property type="term" value="C:ribosome"/>
    <property type="evidence" value="ECO:0007669"/>
    <property type="project" value="UniProtKB-KW"/>
</dbReference>
<dbReference type="SUPFAM" id="SSF46561">
    <property type="entry name" value="Ribosomal protein L29 (L29p)"/>
    <property type="match status" value="1"/>
</dbReference>
<evidence type="ECO:0000256" key="1">
    <source>
        <dbReference type="ARBA" id="ARBA00009254"/>
    </source>
</evidence>
<dbReference type="Gene3D" id="1.10.287.310">
    <property type="match status" value="1"/>
</dbReference>
<comment type="similarity">
    <text evidence="1 5">Belongs to the universal ribosomal protein uL29 family.</text>
</comment>
<dbReference type="NCBIfam" id="TIGR00012">
    <property type="entry name" value="L29"/>
    <property type="match status" value="1"/>
</dbReference>
<comment type="caution">
    <text evidence="6">The sequence shown here is derived from an EMBL/GenBank/DDBJ whole genome shotgun (WGS) entry which is preliminary data.</text>
</comment>
<dbReference type="EMBL" id="MGKP01000009">
    <property type="protein sequence ID" value="OGN29157.1"/>
    <property type="molecule type" value="Genomic_DNA"/>
</dbReference>
<evidence type="ECO:0000313" key="6">
    <source>
        <dbReference type="EMBL" id="OGN29157.1"/>
    </source>
</evidence>
<dbReference type="Proteomes" id="UP000179047">
    <property type="component" value="Unassembled WGS sequence"/>
</dbReference>
<dbReference type="HAMAP" id="MF_00374">
    <property type="entry name" value="Ribosomal_uL29"/>
    <property type="match status" value="1"/>
</dbReference>
<evidence type="ECO:0000313" key="7">
    <source>
        <dbReference type="Proteomes" id="UP000179047"/>
    </source>
</evidence>
<evidence type="ECO:0000256" key="2">
    <source>
        <dbReference type="ARBA" id="ARBA00022980"/>
    </source>
</evidence>
<organism evidence="6 7">
    <name type="scientific">Candidatus Yanofskybacteria bacterium RIFCSPLOWO2_01_FULL_49_25</name>
    <dbReference type="NCBI Taxonomy" id="1802701"/>
    <lineage>
        <taxon>Bacteria</taxon>
        <taxon>Candidatus Yanofskyibacteriota</taxon>
    </lineage>
</organism>
<dbReference type="Pfam" id="PF00831">
    <property type="entry name" value="Ribosomal_L29"/>
    <property type="match status" value="1"/>
</dbReference>
<evidence type="ECO:0000256" key="4">
    <source>
        <dbReference type="ARBA" id="ARBA00035204"/>
    </source>
</evidence>
<gene>
    <name evidence="5" type="primary">rpmC</name>
    <name evidence="6" type="ORF">A3A33_02760</name>
</gene>
<dbReference type="GO" id="GO:0003735">
    <property type="term" value="F:structural constituent of ribosome"/>
    <property type="evidence" value="ECO:0007669"/>
    <property type="project" value="InterPro"/>
</dbReference>
<keyword evidence="3 5" id="KW-0687">Ribonucleoprotein</keyword>
<evidence type="ECO:0000256" key="5">
    <source>
        <dbReference type="HAMAP-Rule" id="MF_00374"/>
    </source>
</evidence>
<proteinExistence type="inferred from homology"/>
<dbReference type="GO" id="GO:1990904">
    <property type="term" value="C:ribonucleoprotein complex"/>
    <property type="evidence" value="ECO:0007669"/>
    <property type="project" value="UniProtKB-KW"/>
</dbReference>
<accession>A0A1F8GUR1</accession>
<dbReference type="GO" id="GO:0006412">
    <property type="term" value="P:translation"/>
    <property type="evidence" value="ECO:0007669"/>
    <property type="project" value="UniProtKB-UniRule"/>
</dbReference>
<dbReference type="InterPro" id="IPR036049">
    <property type="entry name" value="Ribosomal_uL29_sf"/>
</dbReference>
<dbReference type="AlphaFoldDB" id="A0A1F8GUR1"/>
<reference evidence="6 7" key="1">
    <citation type="journal article" date="2016" name="Nat. Commun.">
        <title>Thousands of microbial genomes shed light on interconnected biogeochemical processes in an aquifer system.</title>
        <authorList>
            <person name="Anantharaman K."/>
            <person name="Brown C.T."/>
            <person name="Hug L.A."/>
            <person name="Sharon I."/>
            <person name="Castelle C.J."/>
            <person name="Probst A.J."/>
            <person name="Thomas B.C."/>
            <person name="Singh A."/>
            <person name="Wilkins M.J."/>
            <person name="Karaoz U."/>
            <person name="Brodie E.L."/>
            <person name="Williams K.H."/>
            <person name="Hubbard S.S."/>
            <person name="Banfield J.F."/>
        </authorList>
    </citation>
    <scope>NUCLEOTIDE SEQUENCE [LARGE SCALE GENOMIC DNA]</scope>
</reference>
<evidence type="ECO:0000256" key="3">
    <source>
        <dbReference type="ARBA" id="ARBA00023274"/>
    </source>
</evidence>